<name>A0A6J5NQ94_9CAUD</name>
<accession>A0A6J5NQ94</accession>
<reference evidence="1" key="1">
    <citation type="submission" date="2020-04" db="EMBL/GenBank/DDBJ databases">
        <authorList>
            <person name="Chiriac C."/>
            <person name="Salcher M."/>
            <person name="Ghai R."/>
            <person name="Kavagutti S V."/>
        </authorList>
    </citation>
    <scope>NUCLEOTIDE SEQUENCE</scope>
</reference>
<dbReference type="Pfam" id="PF13479">
    <property type="entry name" value="AAA_24"/>
    <property type="match status" value="1"/>
</dbReference>
<protein>
    <submittedName>
        <fullName evidence="1">AAA domain containing protein</fullName>
    </submittedName>
</protein>
<sequence>MFKPISTKTALSVDAPTKVLLYAHHGFGKTYQCRKYQERYGPGFIISGEAGLKSIGDIDIDYLPFDSWDGPVDPDNDKYSFRALIRYVNSPEFKAKGYKWIAIDSLTELADRVLEQLQQQYPGEKDGFKVWGEYDKLLTASLKWIRDLPLHVYVTCLAKEEKNSEDMTDYWPSLKGQAVSKKVPAIFDHVFCGVRVTDKDPQTGVAKVRRLLITDEVNGWHGKARDPQRRLKPIEPGDDVTALLAKMTNS</sequence>
<dbReference type="EMBL" id="LR796682">
    <property type="protein sequence ID" value="CAB4159178.1"/>
    <property type="molecule type" value="Genomic_DNA"/>
</dbReference>
<proteinExistence type="predicted"/>
<evidence type="ECO:0000313" key="1">
    <source>
        <dbReference type="EMBL" id="CAB4159178.1"/>
    </source>
</evidence>
<organism evidence="1">
    <name type="scientific">uncultured Caudovirales phage</name>
    <dbReference type="NCBI Taxonomy" id="2100421"/>
    <lineage>
        <taxon>Viruses</taxon>
        <taxon>Duplodnaviria</taxon>
        <taxon>Heunggongvirae</taxon>
        <taxon>Uroviricota</taxon>
        <taxon>Caudoviricetes</taxon>
        <taxon>Peduoviridae</taxon>
        <taxon>Maltschvirus</taxon>
        <taxon>Maltschvirus maltsch</taxon>
    </lineage>
</organism>
<gene>
    <name evidence="1" type="ORF">UFOVP706_64</name>
</gene>